<evidence type="ECO:0000313" key="7">
    <source>
        <dbReference type="Proteomes" id="UP000217676"/>
    </source>
</evidence>
<dbReference type="GO" id="GO:0005524">
    <property type="term" value="F:ATP binding"/>
    <property type="evidence" value="ECO:0007669"/>
    <property type="project" value="UniProtKB-KW"/>
</dbReference>
<dbReference type="EMBL" id="AP017424">
    <property type="protein sequence ID" value="BAU87907.1"/>
    <property type="molecule type" value="Genomic_DNA"/>
</dbReference>
<evidence type="ECO:0000259" key="5">
    <source>
        <dbReference type="Pfam" id="PF13361"/>
    </source>
</evidence>
<protein>
    <recommendedName>
        <fullName evidence="5">UvrD-like helicase C-terminal domain-containing protein</fullName>
    </recommendedName>
</protein>
<evidence type="ECO:0000256" key="2">
    <source>
        <dbReference type="ARBA" id="ARBA00022801"/>
    </source>
</evidence>
<evidence type="ECO:0000256" key="1">
    <source>
        <dbReference type="ARBA" id="ARBA00022741"/>
    </source>
</evidence>
<evidence type="ECO:0000256" key="3">
    <source>
        <dbReference type="ARBA" id="ARBA00022806"/>
    </source>
</evidence>
<dbReference type="SUPFAM" id="SSF52540">
    <property type="entry name" value="P-loop containing nucleoside triphosphate hydrolases"/>
    <property type="match status" value="1"/>
</dbReference>
<keyword evidence="1" id="KW-0547">Nucleotide-binding</keyword>
<proteinExistence type="predicted"/>
<dbReference type="Proteomes" id="UP000217676">
    <property type="component" value="Chromosome"/>
</dbReference>
<dbReference type="GO" id="GO:0004386">
    <property type="term" value="F:helicase activity"/>
    <property type="evidence" value="ECO:0007669"/>
    <property type="project" value="UniProtKB-KW"/>
</dbReference>
<organism evidence="6 7">
    <name type="scientific">Streptomyces laurentii</name>
    <dbReference type="NCBI Taxonomy" id="39478"/>
    <lineage>
        <taxon>Bacteria</taxon>
        <taxon>Bacillati</taxon>
        <taxon>Actinomycetota</taxon>
        <taxon>Actinomycetes</taxon>
        <taxon>Kitasatosporales</taxon>
        <taxon>Streptomycetaceae</taxon>
        <taxon>Streptomyces</taxon>
    </lineage>
</organism>
<reference evidence="6 7" key="1">
    <citation type="journal article" date="2016" name="Genome Announc.">
        <title>Complete Genome Sequence of Thiostrepton-Producing Streptomyces laurentii ATCC 31255.</title>
        <authorList>
            <person name="Doi K."/>
            <person name="Fujino Y."/>
            <person name="Nagayoshi Y."/>
            <person name="Ohshima T."/>
            <person name="Ogata S."/>
        </authorList>
    </citation>
    <scope>NUCLEOTIDE SEQUENCE [LARGE SCALE GENOMIC DNA]</scope>
    <source>
        <strain evidence="6 7">ATCC 31255</strain>
    </source>
</reference>
<keyword evidence="7" id="KW-1185">Reference proteome</keyword>
<dbReference type="GO" id="GO:0016787">
    <property type="term" value="F:hydrolase activity"/>
    <property type="evidence" value="ECO:0007669"/>
    <property type="project" value="UniProtKB-KW"/>
</dbReference>
<gene>
    <name evidence="6" type="ORF">SLA_7041</name>
</gene>
<name>A0A160P7I6_STRLU</name>
<sequence>MSDDKAEVRAARSKEYQQLRQVPYAELLALNEHLGGGTPFATQHGVKGLEFDRVLAVVSKGHSRFQIPEMLAIFSRRDELMDKELEAFIRARNLFYVACSRAREDLAILFTTKLEPAALDTLREWVGESRIASLRFDGDTVVGGE</sequence>
<keyword evidence="4" id="KW-0067">ATP-binding</keyword>
<dbReference type="KEGG" id="slau:SLA_7041"/>
<evidence type="ECO:0000313" key="6">
    <source>
        <dbReference type="EMBL" id="BAU87907.1"/>
    </source>
</evidence>
<dbReference type="InterPro" id="IPR014017">
    <property type="entry name" value="DNA_helicase_UvrD-like_C"/>
</dbReference>
<keyword evidence="3" id="KW-0347">Helicase</keyword>
<evidence type="ECO:0000256" key="4">
    <source>
        <dbReference type="ARBA" id="ARBA00022840"/>
    </source>
</evidence>
<dbReference type="Gene3D" id="3.40.50.300">
    <property type="entry name" value="P-loop containing nucleotide triphosphate hydrolases"/>
    <property type="match status" value="1"/>
</dbReference>
<dbReference type="InterPro" id="IPR027417">
    <property type="entry name" value="P-loop_NTPase"/>
</dbReference>
<dbReference type="Pfam" id="PF13361">
    <property type="entry name" value="UvrD_C"/>
    <property type="match status" value="1"/>
</dbReference>
<feature type="domain" description="UvrD-like helicase C-terminal" evidence="5">
    <location>
        <begin position="40"/>
        <end position="111"/>
    </location>
</feature>
<accession>A0A160P7I6</accession>
<keyword evidence="2" id="KW-0378">Hydrolase</keyword>
<dbReference type="AlphaFoldDB" id="A0A160P7I6"/>